<dbReference type="AlphaFoldDB" id="A0A5B7KEM1"/>
<keyword evidence="3" id="KW-1185">Reference proteome</keyword>
<proteinExistence type="predicted"/>
<feature type="region of interest" description="Disordered" evidence="1">
    <location>
        <begin position="1"/>
        <end position="92"/>
    </location>
</feature>
<dbReference type="Proteomes" id="UP000324222">
    <property type="component" value="Unassembled WGS sequence"/>
</dbReference>
<comment type="caution">
    <text evidence="2">The sequence shown here is derived from an EMBL/GenBank/DDBJ whole genome shotgun (WGS) entry which is preliminary data.</text>
</comment>
<evidence type="ECO:0000313" key="3">
    <source>
        <dbReference type="Proteomes" id="UP000324222"/>
    </source>
</evidence>
<sequence>MGVQRNRSGEASEAWAGRQGGGAERRRGGGLGGEVAKVGCEEERGEGQEKVGVVSSEEEEEEEEAEEEEEEDEKGEWPGRRAHDQASLISAH</sequence>
<gene>
    <name evidence="2" type="ORF">E2C01_100845</name>
</gene>
<evidence type="ECO:0000313" key="2">
    <source>
        <dbReference type="EMBL" id="MPD05117.1"/>
    </source>
</evidence>
<feature type="compositionally biased region" description="Basic and acidic residues" evidence="1">
    <location>
        <begin position="75"/>
        <end position="84"/>
    </location>
</feature>
<evidence type="ECO:0000256" key="1">
    <source>
        <dbReference type="SAM" id="MobiDB-lite"/>
    </source>
</evidence>
<reference evidence="2 3" key="1">
    <citation type="submission" date="2019-05" db="EMBL/GenBank/DDBJ databases">
        <title>Another draft genome of Portunus trituberculatus and its Hox gene families provides insights of decapod evolution.</title>
        <authorList>
            <person name="Jeong J.-H."/>
            <person name="Song I."/>
            <person name="Kim S."/>
            <person name="Choi T."/>
            <person name="Kim D."/>
            <person name="Ryu S."/>
            <person name="Kim W."/>
        </authorList>
    </citation>
    <scope>NUCLEOTIDE SEQUENCE [LARGE SCALE GENOMIC DNA]</scope>
    <source>
        <tissue evidence="2">Muscle</tissue>
    </source>
</reference>
<organism evidence="2 3">
    <name type="scientific">Portunus trituberculatus</name>
    <name type="common">Swimming crab</name>
    <name type="synonym">Neptunus trituberculatus</name>
    <dbReference type="NCBI Taxonomy" id="210409"/>
    <lineage>
        <taxon>Eukaryota</taxon>
        <taxon>Metazoa</taxon>
        <taxon>Ecdysozoa</taxon>
        <taxon>Arthropoda</taxon>
        <taxon>Crustacea</taxon>
        <taxon>Multicrustacea</taxon>
        <taxon>Malacostraca</taxon>
        <taxon>Eumalacostraca</taxon>
        <taxon>Eucarida</taxon>
        <taxon>Decapoda</taxon>
        <taxon>Pleocyemata</taxon>
        <taxon>Brachyura</taxon>
        <taxon>Eubrachyura</taxon>
        <taxon>Portunoidea</taxon>
        <taxon>Portunidae</taxon>
        <taxon>Portuninae</taxon>
        <taxon>Portunus</taxon>
    </lineage>
</organism>
<feature type="compositionally biased region" description="Basic and acidic residues" evidence="1">
    <location>
        <begin position="39"/>
        <end position="49"/>
    </location>
</feature>
<name>A0A5B7KEM1_PORTR</name>
<feature type="compositionally biased region" description="Acidic residues" evidence="1">
    <location>
        <begin position="56"/>
        <end position="74"/>
    </location>
</feature>
<dbReference type="EMBL" id="VSRR010144499">
    <property type="protein sequence ID" value="MPD05117.1"/>
    <property type="molecule type" value="Genomic_DNA"/>
</dbReference>
<accession>A0A5B7KEM1</accession>
<protein>
    <submittedName>
        <fullName evidence="2">Uncharacterized protein</fullName>
    </submittedName>
</protein>